<dbReference type="GeneID" id="136802897"/>
<keyword evidence="5 6" id="KW-0648">Protein biosynthesis</keyword>
<evidence type="ECO:0000256" key="4">
    <source>
        <dbReference type="ARBA" id="ARBA00022884"/>
    </source>
</evidence>
<evidence type="ECO:0000256" key="2">
    <source>
        <dbReference type="ARBA" id="ARBA00022490"/>
    </source>
</evidence>
<dbReference type="GO" id="GO:0071540">
    <property type="term" value="C:eukaryotic translation initiation factor 3 complex, eIF3e"/>
    <property type="evidence" value="ECO:0007669"/>
    <property type="project" value="TreeGrafter"/>
</dbReference>
<protein>
    <recommendedName>
        <fullName evidence="6">Eukaryotic translation initiation factor 3 subunit A</fullName>
        <shortName evidence="6">eIF3a</shortName>
    </recommendedName>
    <alternativeName>
        <fullName evidence="6">Eukaryotic translation initiation factor 3 subunit 10</fullName>
    </alternativeName>
</protein>
<dbReference type="GO" id="GO:0016282">
    <property type="term" value="C:eukaryotic 43S preinitiation complex"/>
    <property type="evidence" value="ECO:0007669"/>
    <property type="project" value="UniProtKB-UniRule"/>
</dbReference>
<dbReference type="GO" id="GO:0001732">
    <property type="term" value="P:formation of cytoplasmic translation initiation complex"/>
    <property type="evidence" value="ECO:0007669"/>
    <property type="project" value="UniProtKB-UniRule"/>
</dbReference>
<dbReference type="GO" id="GO:0003729">
    <property type="term" value="F:mRNA binding"/>
    <property type="evidence" value="ECO:0007669"/>
    <property type="project" value="TreeGrafter"/>
</dbReference>
<dbReference type="PANTHER" id="PTHR14005:SF0">
    <property type="entry name" value="EUKARYOTIC TRANSLATION INITIATION FACTOR 3 SUBUNIT A"/>
    <property type="match status" value="1"/>
</dbReference>
<keyword evidence="10" id="KW-1185">Reference proteome</keyword>
<feature type="compositionally biased region" description="Basic and acidic residues" evidence="7">
    <location>
        <begin position="925"/>
        <end position="1032"/>
    </location>
</feature>
<dbReference type="GO" id="GO:0003743">
    <property type="term" value="F:translation initiation factor activity"/>
    <property type="evidence" value="ECO:0007669"/>
    <property type="project" value="UniProtKB-UniRule"/>
</dbReference>
<feature type="compositionally biased region" description="Basic and acidic residues" evidence="7">
    <location>
        <begin position="1069"/>
        <end position="1087"/>
    </location>
</feature>
<evidence type="ECO:0000256" key="3">
    <source>
        <dbReference type="ARBA" id="ARBA00022540"/>
    </source>
</evidence>
<dbReference type="GO" id="GO:0002188">
    <property type="term" value="P:translation reinitiation"/>
    <property type="evidence" value="ECO:0007669"/>
    <property type="project" value="TreeGrafter"/>
</dbReference>
<keyword evidence="4 6" id="KW-0694">RNA-binding</keyword>
<comment type="subcellular location">
    <subcellularLocation>
        <location evidence="1 6">Cytoplasm</location>
    </subcellularLocation>
</comment>
<dbReference type="Gene3D" id="4.10.860.10">
    <property type="entry name" value="UVR domain"/>
    <property type="match status" value="1"/>
</dbReference>
<dbReference type="GO" id="GO:0033290">
    <property type="term" value="C:eukaryotic 48S preinitiation complex"/>
    <property type="evidence" value="ECO:0007669"/>
    <property type="project" value="UniProtKB-UniRule"/>
</dbReference>
<feature type="coiled-coil region" evidence="6">
    <location>
        <begin position="720"/>
        <end position="747"/>
    </location>
</feature>
<dbReference type="Proteomes" id="UP000594262">
    <property type="component" value="Unplaced"/>
</dbReference>
<dbReference type="Pfam" id="PF22591">
    <property type="entry name" value="eIF3a_PCI_TPR-like"/>
    <property type="match status" value="1"/>
</dbReference>
<keyword evidence="6" id="KW-0175">Coiled coil</keyword>
<comment type="similarity">
    <text evidence="6">Belongs to the eIF-3 subunit A family.</text>
</comment>
<feature type="region of interest" description="Disordered" evidence="7">
    <location>
        <begin position="781"/>
        <end position="1096"/>
    </location>
</feature>
<dbReference type="InterPro" id="IPR000717">
    <property type="entry name" value="PCI_dom"/>
</dbReference>
<dbReference type="Pfam" id="PF01399">
    <property type="entry name" value="PCI"/>
    <property type="match status" value="1"/>
</dbReference>
<keyword evidence="2 6" id="KW-0963">Cytoplasm</keyword>
<evidence type="ECO:0000256" key="5">
    <source>
        <dbReference type="ARBA" id="ARBA00022917"/>
    </source>
</evidence>
<organism evidence="9 10">
    <name type="scientific">Clytia hemisphaerica</name>
    <dbReference type="NCBI Taxonomy" id="252671"/>
    <lineage>
        <taxon>Eukaryota</taxon>
        <taxon>Metazoa</taxon>
        <taxon>Cnidaria</taxon>
        <taxon>Hydrozoa</taxon>
        <taxon>Hydroidolina</taxon>
        <taxon>Leptothecata</taxon>
        <taxon>Obeliida</taxon>
        <taxon>Clytiidae</taxon>
        <taxon>Clytia</taxon>
    </lineage>
</organism>
<feature type="compositionally biased region" description="Gly residues" evidence="7">
    <location>
        <begin position="1044"/>
        <end position="1058"/>
    </location>
</feature>
<dbReference type="RefSeq" id="XP_066915755.1">
    <property type="nucleotide sequence ID" value="XM_067059654.1"/>
</dbReference>
<evidence type="ECO:0000256" key="6">
    <source>
        <dbReference type="HAMAP-Rule" id="MF_03000"/>
    </source>
</evidence>
<dbReference type="AlphaFoldDB" id="A0A7M5X5P3"/>
<proteinExistence type="inferred from homology"/>
<reference evidence="9" key="1">
    <citation type="submission" date="2021-01" db="UniProtKB">
        <authorList>
            <consortium name="EnsemblMetazoa"/>
        </authorList>
    </citation>
    <scope>IDENTIFICATION</scope>
</reference>
<comment type="subunit">
    <text evidence="6">Component of the eukaryotic translation initiation factor 3 (eIF-3) complex.</text>
</comment>
<feature type="domain" description="PCI" evidence="8">
    <location>
        <begin position="314"/>
        <end position="492"/>
    </location>
</feature>
<dbReference type="Gene3D" id="1.25.40.860">
    <property type="match status" value="2"/>
</dbReference>
<evidence type="ECO:0000313" key="9">
    <source>
        <dbReference type="EnsemblMetazoa" id="CLYHEMP018230.1"/>
    </source>
</evidence>
<dbReference type="HAMAP" id="MF_03000">
    <property type="entry name" value="eIF3a"/>
    <property type="match status" value="1"/>
</dbReference>
<comment type="function">
    <text evidence="6">RNA-binding component of the eukaryotic translation initiation factor 3 (eIF-3) complex, which is involved in protein synthesis of a specialized repertoire of mRNAs and, together with other initiation factors, stimulates binding of mRNA and methionyl-tRNAi to the 40S ribosome. The eIF-3 complex specifically targets and initiates translation of a subset of mRNAs involved in cell proliferation.</text>
</comment>
<name>A0A7M5X5P3_9CNID</name>
<dbReference type="SMART" id="SM00088">
    <property type="entry name" value="PINT"/>
    <property type="match status" value="1"/>
</dbReference>
<feature type="compositionally biased region" description="Basic and acidic residues" evidence="7">
    <location>
        <begin position="879"/>
        <end position="890"/>
    </location>
</feature>
<dbReference type="InterPro" id="IPR054711">
    <property type="entry name" value="eIF3a_PCI_TPR-like"/>
</dbReference>
<dbReference type="GO" id="GO:0071541">
    <property type="term" value="C:eukaryotic translation initiation factor 3 complex, eIF3m"/>
    <property type="evidence" value="ECO:0007669"/>
    <property type="project" value="TreeGrafter"/>
</dbReference>
<feature type="compositionally biased region" description="Basic and acidic residues" evidence="7">
    <location>
        <begin position="796"/>
        <end position="870"/>
    </location>
</feature>
<dbReference type="GO" id="GO:0043614">
    <property type="term" value="C:multi-eIF complex"/>
    <property type="evidence" value="ECO:0007669"/>
    <property type="project" value="TreeGrafter"/>
</dbReference>
<dbReference type="OrthoDB" id="18884at2759"/>
<feature type="coiled-coil region" evidence="6">
    <location>
        <begin position="661"/>
        <end position="688"/>
    </location>
</feature>
<feature type="region of interest" description="Disordered" evidence="7">
    <location>
        <begin position="582"/>
        <end position="616"/>
    </location>
</feature>
<evidence type="ECO:0000256" key="1">
    <source>
        <dbReference type="ARBA" id="ARBA00004496"/>
    </source>
</evidence>
<dbReference type="PANTHER" id="PTHR14005">
    <property type="entry name" value="EUKARYOTIC TRANSLATION INITIATION FACTOR 3, THETA SUBUNIT"/>
    <property type="match status" value="1"/>
</dbReference>
<keyword evidence="3 6" id="KW-0396">Initiation factor</keyword>
<dbReference type="FunFam" id="4.10.860.10:FF:000001">
    <property type="entry name" value="Eukaryotic translation initiation factor 3 subunit A"/>
    <property type="match status" value="1"/>
</dbReference>
<evidence type="ECO:0000256" key="7">
    <source>
        <dbReference type="SAM" id="MobiDB-lite"/>
    </source>
</evidence>
<dbReference type="EnsemblMetazoa" id="CLYHEMT018230.1">
    <property type="protein sequence ID" value="CLYHEMP018230.1"/>
    <property type="gene ID" value="CLYHEMG018230"/>
</dbReference>
<dbReference type="InterPro" id="IPR027512">
    <property type="entry name" value="EIF3A"/>
</dbReference>
<evidence type="ECO:0000259" key="8">
    <source>
        <dbReference type="PROSITE" id="PS50250"/>
    </source>
</evidence>
<dbReference type="PROSITE" id="PS50250">
    <property type="entry name" value="PCI"/>
    <property type="match status" value="1"/>
</dbReference>
<evidence type="ECO:0000313" key="10">
    <source>
        <dbReference type="Proteomes" id="UP000594262"/>
    </source>
</evidence>
<sequence length="1096" mass="128341">MPQYFQKPENALKRAQEFIEIGKKEQALDVLYDVIKSKKHRNWQKIHEPILQSYLRLCVELKRSVNAKEGLYQYKLICQQVNIASLEEIISYFLKLAEKHADDAKSQSIDKVTVEDLDQVQTPEGLMLSSVSSEDAQDRSDRVLLTPWVKFLWEAYRNILELLRNNNRVERLYHETAQSAFKFCLKFTRRAEFRKLCSLVKNHLDQVLKYQGQPTAINMNNPDSLQMHLETRLFQLESAITMELWQEAFKAVEGIHSLMLMSKKPAKPHMMANYFEKVALVFLKAQNLLFHAASLLKLFVLTKEQKKTVTAEELEKIGKKVLLATLSIPIPPEKSSMEEHLSYDSNAFDKSRRLTTLLRLINIPTRKSLMADVELLILPHMSPELKELFFVMEKRFHPLKICKDVHSVLKNFAEDEQLVQYVQHIQDITVIRMLKQASQVYETLSFTKLLKWIPFMNNYQLERIIVNCVKQCDMQININHQTKAISFGSVLMVALKEEVAEGPFIQAMPSEILRSQLSSLSEGIQSTNQMIRSEEIVKAESEVRQTLVNQYQKQERKEHGLLLNRKLIIEARKERIEHIKNAQERRDKEKANRQREKLRMAEEQRLEAEREKRELERRRQEMKEIQKQQVWDRVDSLRGTDVGKRAFKNLSTKEIDEMDPDDILRRQYEQLEMEKRELAVKLRTQEKRMDHLVRAIRQEEVPLLEKHISEKKVKDREDWEKSEEERIANAEKEHKVALKTQSRLERMASDKETFLNSLLGNRRSDYEARLADFDKHLGKVREERLEERKRQRMAKRREEFIKIRREEKRKEREKQLQREKELEEIRKQKEAEERRKEEEERRKRLDEIERKKREKEAEIEDKMRRRETDSQSRPQDPPPSRDEGGWRRAGESAQSPAPPSGGGGGGKYVPPSQRRKQESSAPPPSDDRREGDRGFGDRGGGDSWRGDDRDNRDNRGYGGDRDRGYGGDRDRGYGGDRDRGYGGDRDRGYGGDRDRGYGGDRDRGYGDRDRGTPDRRGGGGYDRRDDRRDDSRGGSYNRPQSGWRDGGGDSWRSGGGARSEGRSYQASRVRSDRDRGEERSRDERGGGDEGWTTVGK</sequence>
<accession>A0A7M5X5P3</accession>